<organism evidence="3">
    <name type="scientific">Candidatus Kentrum sp. DK</name>
    <dbReference type="NCBI Taxonomy" id="2126562"/>
    <lineage>
        <taxon>Bacteria</taxon>
        <taxon>Pseudomonadati</taxon>
        <taxon>Pseudomonadota</taxon>
        <taxon>Gammaproteobacteria</taxon>
        <taxon>Candidatus Kentrum</taxon>
    </lineage>
</organism>
<accession>A0A450RUX8</accession>
<evidence type="ECO:0000259" key="2">
    <source>
        <dbReference type="Pfam" id="PF09820"/>
    </source>
</evidence>
<sequence>METLKKLPLGIQDFDKLIQGGYLYVDKTESIHRMVTGSSAQFLSRPRRFGKSLLVSTLEAIFQGRRKLFEGLWIGQSDYDWPAHPVIHLDLSLIDPRSVEELEHGLIWLLTESARQHELEPGRFHRAAAMFDDLIVRLADGKGPVVVLVDEYDRPILDHLADTALALDIRDWLQNFYAILGARNEYLRFVFLTGVSRFSRMPSVSGIGRLMDISRDSGYGALLGITRSELESDFAGYIHAAARRGGETVPELLARIREWYKGYRFHPASERVYNPFSFLSYLEKRKFGHWWFETGTPDFLAGLARSSSFPIAGIERRTFPESAFAHFEAGNLDLLPLLYLTGYLTIAGYDEAKERYALNYPNREIRESFFTHLMGLDPNAKKRNTTDPKRKAAPRMGNPNKKAVSVGRDWKMRTGRTRRRGHLFSRAFLSKVSKIPKRVGEIFRYLSGKISLLRKILRRGYRR</sequence>
<feature type="region of interest" description="Disordered" evidence="1">
    <location>
        <begin position="379"/>
        <end position="405"/>
    </location>
</feature>
<feature type="domain" description="AAA-ATPase-like" evidence="2">
    <location>
        <begin position="8"/>
        <end position="200"/>
    </location>
</feature>
<dbReference type="InterPro" id="IPR018631">
    <property type="entry name" value="AAA-ATPase-like_dom"/>
</dbReference>
<protein>
    <submittedName>
        <fullName evidence="3">Predicted AAA-ATPase</fullName>
    </submittedName>
</protein>
<dbReference type="PANTHER" id="PTHR34825:SF1">
    <property type="entry name" value="AAA-ATPASE-LIKE DOMAIN-CONTAINING PROTEIN"/>
    <property type="match status" value="1"/>
</dbReference>
<proteinExistence type="predicted"/>
<evidence type="ECO:0000313" key="3">
    <source>
        <dbReference type="EMBL" id="VFJ42837.1"/>
    </source>
</evidence>
<evidence type="ECO:0000256" key="1">
    <source>
        <dbReference type="SAM" id="MobiDB-lite"/>
    </source>
</evidence>
<reference evidence="3" key="1">
    <citation type="submission" date="2019-02" db="EMBL/GenBank/DDBJ databases">
        <authorList>
            <person name="Gruber-Vodicka R. H."/>
            <person name="Seah K. B. B."/>
        </authorList>
    </citation>
    <scope>NUCLEOTIDE SEQUENCE</scope>
    <source>
        <strain evidence="3">BECK_DK161</strain>
    </source>
</reference>
<dbReference type="PANTHER" id="PTHR34825">
    <property type="entry name" value="CONSERVED PROTEIN, WITH A WEAK D-GALACTARATE DEHYDRATASE/ALTRONATE HYDROLASE DOMAIN"/>
    <property type="match status" value="1"/>
</dbReference>
<name>A0A450RUX8_9GAMM</name>
<dbReference type="Pfam" id="PF09820">
    <property type="entry name" value="AAA-ATPase_like"/>
    <property type="match status" value="1"/>
</dbReference>
<gene>
    <name evidence="3" type="ORF">BECKDK2373C_GA0170839_100263</name>
</gene>
<dbReference type="AlphaFoldDB" id="A0A450RUX8"/>
<dbReference type="EMBL" id="CAADEY010000002">
    <property type="protein sequence ID" value="VFJ42837.1"/>
    <property type="molecule type" value="Genomic_DNA"/>
</dbReference>